<evidence type="ECO:0000313" key="3">
    <source>
        <dbReference type="Proteomes" id="UP000005143"/>
    </source>
</evidence>
<name>H0E1H7_9ACTN</name>
<dbReference type="InterPro" id="IPR007569">
    <property type="entry name" value="DUF559"/>
</dbReference>
<keyword evidence="3" id="KW-1185">Reference proteome</keyword>
<dbReference type="Pfam" id="PF04480">
    <property type="entry name" value="DUF559"/>
    <property type="match status" value="1"/>
</dbReference>
<dbReference type="EMBL" id="AGUD01000022">
    <property type="protein sequence ID" value="EHN12462.1"/>
    <property type="molecule type" value="Genomic_DNA"/>
</dbReference>
<dbReference type="Proteomes" id="UP000005143">
    <property type="component" value="Unassembled WGS sequence"/>
</dbReference>
<accession>H0E1H7</accession>
<dbReference type="Gene3D" id="3.40.960.10">
    <property type="entry name" value="VSR Endonuclease"/>
    <property type="match status" value="1"/>
</dbReference>
<dbReference type="SUPFAM" id="SSF52980">
    <property type="entry name" value="Restriction endonuclease-like"/>
    <property type="match status" value="1"/>
</dbReference>
<evidence type="ECO:0000313" key="2">
    <source>
        <dbReference type="EMBL" id="EHN12462.1"/>
    </source>
</evidence>
<feature type="domain" description="DUF559" evidence="1">
    <location>
        <begin position="206"/>
        <end position="279"/>
    </location>
</feature>
<dbReference type="AlphaFoldDB" id="H0E1H7"/>
<organism evidence="2 3">
    <name type="scientific">Patulibacter medicamentivorans</name>
    <dbReference type="NCBI Taxonomy" id="1097667"/>
    <lineage>
        <taxon>Bacteria</taxon>
        <taxon>Bacillati</taxon>
        <taxon>Actinomycetota</taxon>
        <taxon>Thermoleophilia</taxon>
        <taxon>Solirubrobacterales</taxon>
        <taxon>Patulibacteraceae</taxon>
        <taxon>Patulibacter</taxon>
    </lineage>
</organism>
<sequence length="288" mass="31538">MARQQLLEAGLGPDMVQGRLDRGRLHRFPNGLRGVYLVGHASPLPLALEHGALLACGVRDALLSHRSALWLWDLGPRPDAIEVLVVGGAASRRRPAVVGHAVAALPAEDRRRVLGLPVTGPARTILDVAATLSAGDLAAIVDRARAAGVVRRGELERALVRSAGRRGAAALRHALRERTGPQFSRSEAERRVADLVARVPDLPRPQRNARLHGHEVDLLWPRERVVVEVDGYAFHGPRRAFEHDRARDAELTARGYRVVRVTWRQLVEEPEVLLVRIALLLRPVATAA</sequence>
<proteinExistence type="predicted"/>
<dbReference type="PATRIC" id="fig|1097667.3.peg.636"/>
<dbReference type="InterPro" id="IPR011335">
    <property type="entry name" value="Restrct_endonuc-II-like"/>
</dbReference>
<reference evidence="2 3" key="1">
    <citation type="journal article" date="2013" name="Biodegradation">
        <title>Quantitative proteomic analysis of ibuprofen-degrading Patulibacter sp. strain I11.</title>
        <authorList>
            <person name="Almeida B."/>
            <person name="Kjeldal H."/>
            <person name="Lolas I."/>
            <person name="Knudsen A.D."/>
            <person name="Carvalho G."/>
            <person name="Nielsen K.L."/>
            <person name="Barreto Crespo M.T."/>
            <person name="Stensballe A."/>
            <person name="Nielsen J.L."/>
        </authorList>
    </citation>
    <scope>NUCLEOTIDE SEQUENCE [LARGE SCALE GENOMIC DNA]</scope>
    <source>
        <strain evidence="2 3">I11</strain>
    </source>
</reference>
<protein>
    <recommendedName>
        <fullName evidence="1">DUF559 domain-containing protein</fullName>
    </recommendedName>
</protein>
<comment type="caution">
    <text evidence="2">The sequence shown here is derived from an EMBL/GenBank/DDBJ whole genome shotgun (WGS) entry which is preliminary data.</text>
</comment>
<gene>
    <name evidence="2" type="ORF">PAI11_06390</name>
</gene>
<evidence type="ECO:0000259" key="1">
    <source>
        <dbReference type="Pfam" id="PF04480"/>
    </source>
</evidence>